<evidence type="ECO:0000313" key="8">
    <source>
        <dbReference type="Proteomes" id="UP000831787"/>
    </source>
</evidence>
<keyword evidence="8" id="KW-1185">Reference proteome</keyword>
<name>A0ABY4ENY2_9BACI</name>
<dbReference type="RefSeq" id="WP_244709275.1">
    <property type="nucleotide sequence ID" value="NZ_CP095073.1"/>
</dbReference>
<protein>
    <submittedName>
        <fullName evidence="7">FTR1 family protein</fullName>
    </submittedName>
</protein>
<evidence type="ECO:0000256" key="6">
    <source>
        <dbReference type="SAM" id="Phobius"/>
    </source>
</evidence>
<comment type="subcellular location">
    <subcellularLocation>
        <location evidence="1">Membrane</location>
        <topology evidence="1">Multi-pass membrane protein</topology>
    </subcellularLocation>
</comment>
<evidence type="ECO:0000256" key="4">
    <source>
        <dbReference type="ARBA" id="ARBA00022989"/>
    </source>
</evidence>
<sequence>MPAVGDALVEVRSEDYETLKQTLLAYEKAWENTERRQDMKDKASQISKQLEASQKLLEEKPVPQKKLYDSIVSLARSTDDYLNAASKSDTSVDKESVLGLIKSLDQIQAQIEQDHFSKAQTLNQSFVKEWTALEKPIRETNVGAYGTIETKMSMVRVALNKTPVQKQQAADAVSELRQTIQDYTDGKLDNNAKTNKEVSLTGLIDTLGQVETSIGNQQYDQAAAQMEDFIQFWPQVEGKVLTKSQSTYNQTENTMTKVLTILSSQNPDDSEAIELIREMRSDLEPYAEESSYSAWDAFFILFREGMEAILIIATLLAYLRRTGNHNKQVWVWSGLGIGLLLSAGLAVVLTLAFAGMQAGTNREMIEGITGIIAVIMMITVGAWLHKQSNVLAWNQYVNQQLQKVMKTGASWMLALVTFVAIFREGAETILFYLGMAPSIKLSSLLAGMGGALLVLLIIGFLLIKLSVRIPIRPFFLAASLLIYFIALKFTGVSIHALQITDLLPVHPLTTIGSIDLIGFYPTWETALGQLILLIIIVSQFLRSQRRKRQSKSELAS</sequence>
<evidence type="ECO:0000313" key="7">
    <source>
        <dbReference type="EMBL" id="UOQ43811.1"/>
    </source>
</evidence>
<dbReference type="InterPro" id="IPR004923">
    <property type="entry name" value="FTR1/Fip1/EfeU"/>
</dbReference>
<feature type="transmembrane region" description="Helical" evidence="6">
    <location>
        <begin position="331"/>
        <end position="355"/>
    </location>
</feature>
<dbReference type="Pfam" id="PF03239">
    <property type="entry name" value="FTR1"/>
    <property type="match status" value="1"/>
</dbReference>
<proteinExistence type="inferred from homology"/>
<keyword evidence="4 6" id="KW-1133">Transmembrane helix</keyword>
<feature type="transmembrane region" description="Helical" evidence="6">
    <location>
        <begin position="297"/>
        <end position="319"/>
    </location>
</feature>
<evidence type="ECO:0000256" key="2">
    <source>
        <dbReference type="ARBA" id="ARBA00008333"/>
    </source>
</evidence>
<gene>
    <name evidence="7" type="ORF">MUN89_18310</name>
</gene>
<feature type="transmembrane region" description="Helical" evidence="6">
    <location>
        <begin position="442"/>
        <end position="463"/>
    </location>
</feature>
<keyword evidence="3 6" id="KW-0812">Transmembrane</keyword>
<evidence type="ECO:0000256" key="3">
    <source>
        <dbReference type="ARBA" id="ARBA00022692"/>
    </source>
</evidence>
<dbReference type="Proteomes" id="UP000831787">
    <property type="component" value="Chromosome"/>
</dbReference>
<comment type="similarity">
    <text evidence="2">Belongs to the oxidase-dependent Fe transporter (OFeT) (TC 9.A.10.1) family.</text>
</comment>
<feature type="transmembrane region" description="Helical" evidence="6">
    <location>
        <begin position="517"/>
        <end position="541"/>
    </location>
</feature>
<organism evidence="7 8">
    <name type="scientific">Halobacillus salinarum</name>
    <dbReference type="NCBI Taxonomy" id="2932257"/>
    <lineage>
        <taxon>Bacteria</taxon>
        <taxon>Bacillati</taxon>
        <taxon>Bacillota</taxon>
        <taxon>Bacilli</taxon>
        <taxon>Bacillales</taxon>
        <taxon>Bacillaceae</taxon>
        <taxon>Halobacillus</taxon>
    </lineage>
</organism>
<evidence type="ECO:0000256" key="5">
    <source>
        <dbReference type="ARBA" id="ARBA00023136"/>
    </source>
</evidence>
<feature type="transmembrane region" description="Helical" evidence="6">
    <location>
        <begin position="367"/>
        <end position="384"/>
    </location>
</feature>
<keyword evidence="5 6" id="KW-0472">Membrane</keyword>
<feature type="transmembrane region" description="Helical" evidence="6">
    <location>
        <begin position="475"/>
        <end position="497"/>
    </location>
</feature>
<evidence type="ECO:0000256" key="1">
    <source>
        <dbReference type="ARBA" id="ARBA00004141"/>
    </source>
</evidence>
<accession>A0ABY4ENY2</accession>
<dbReference type="EMBL" id="CP095073">
    <property type="protein sequence ID" value="UOQ43811.1"/>
    <property type="molecule type" value="Genomic_DNA"/>
</dbReference>
<dbReference type="PANTHER" id="PTHR31632:SF2">
    <property type="entry name" value="PLASMA MEMBRANE IRON PERMEASE"/>
    <property type="match status" value="1"/>
</dbReference>
<reference evidence="7 8" key="1">
    <citation type="submission" date="2022-04" db="EMBL/GenBank/DDBJ databases">
        <title>Halobacillus sp. isolated from saltern.</title>
        <authorList>
            <person name="Won M."/>
            <person name="Lee C.-M."/>
            <person name="Woen H.-Y."/>
            <person name="Kwon S.-W."/>
        </authorList>
    </citation>
    <scope>NUCLEOTIDE SEQUENCE [LARGE SCALE GENOMIC DNA]</scope>
    <source>
        <strain evidence="7 8">SSBR10-3</strain>
    </source>
</reference>
<dbReference type="PANTHER" id="PTHR31632">
    <property type="entry name" value="IRON TRANSPORTER FTH1"/>
    <property type="match status" value="1"/>
</dbReference>
<feature type="transmembrane region" description="Helical" evidence="6">
    <location>
        <begin position="404"/>
        <end position="422"/>
    </location>
</feature>